<evidence type="ECO:0000256" key="1">
    <source>
        <dbReference type="SAM" id="MobiDB-lite"/>
    </source>
</evidence>
<sequence length="240" mass="26932">MGQFYDSCPQNLLDWIQRQHLFFVATAPLSPSGHVNVSPKGAYDCFHVIGPNKVWYEDLTGSGTVYEFGTPEYEELIPKEIRKPGSRSVIMIDIHKVGSSCGYSVPYYDFKGDRTQLLEYFQRVEAKTDPNSENPRSDKGMREYWATKNTQSIDGLPSVQCAPDSKETPTNAWSKEEERKKSEERVKLHRKQSYAAQDGDAIDAEKSAMVNANAGTRLVAAFAMGVFTTLLCIRVARTSV</sequence>
<feature type="region of interest" description="Disordered" evidence="1">
    <location>
        <begin position="156"/>
        <end position="194"/>
    </location>
</feature>
<dbReference type="AlphaFoldDB" id="A0A9Q5N9Z8"/>
<proteinExistence type="predicted"/>
<dbReference type="PANTHER" id="PTHR39336">
    <property type="entry name" value="PYRIDOXAMINE PHOSPHATE OXIDASE FAMILY PROTEIN (AFU_ORTHOLOGUE AFUA_6G11440)"/>
    <property type="match status" value="1"/>
</dbReference>
<organism evidence="2 3">
    <name type="scientific">Sanghuangporus baumii</name>
    <name type="common">Phellinus baumii</name>
    <dbReference type="NCBI Taxonomy" id="108892"/>
    <lineage>
        <taxon>Eukaryota</taxon>
        <taxon>Fungi</taxon>
        <taxon>Dikarya</taxon>
        <taxon>Basidiomycota</taxon>
        <taxon>Agaricomycotina</taxon>
        <taxon>Agaricomycetes</taxon>
        <taxon>Hymenochaetales</taxon>
        <taxon>Hymenochaetaceae</taxon>
        <taxon>Sanghuangporus</taxon>
    </lineage>
</organism>
<feature type="compositionally biased region" description="Basic and acidic residues" evidence="1">
    <location>
        <begin position="174"/>
        <end position="186"/>
    </location>
</feature>
<dbReference type="PANTHER" id="PTHR39336:SF3">
    <property type="entry name" value="PYRIDOXAMINE PHOSPHATE OXIDASE"/>
    <property type="match status" value="1"/>
</dbReference>
<dbReference type="Gene3D" id="2.30.110.10">
    <property type="entry name" value="Electron Transport, Fmn-binding Protein, Chain A"/>
    <property type="match status" value="1"/>
</dbReference>
<reference evidence="2" key="1">
    <citation type="submission" date="2016-06" db="EMBL/GenBank/DDBJ databases">
        <title>Draft Genome sequence of the fungus Inonotus baumii.</title>
        <authorList>
            <person name="Zhu H."/>
            <person name="Lin W."/>
        </authorList>
    </citation>
    <scope>NUCLEOTIDE SEQUENCE</scope>
    <source>
        <strain evidence="2">821</strain>
    </source>
</reference>
<gene>
    <name evidence="2" type="ORF">A7U60_g3288</name>
</gene>
<evidence type="ECO:0000313" key="2">
    <source>
        <dbReference type="EMBL" id="OCB89493.1"/>
    </source>
</evidence>
<name>A0A9Q5N9Z8_SANBA</name>
<dbReference type="Proteomes" id="UP000757232">
    <property type="component" value="Unassembled WGS sequence"/>
</dbReference>
<accession>A0A9Q5N9Z8</accession>
<evidence type="ECO:0000313" key="3">
    <source>
        <dbReference type="Proteomes" id="UP000757232"/>
    </source>
</evidence>
<comment type="caution">
    <text evidence="2">The sequence shown here is derived from an EMBL/GenBank/DDBJ whole genome shotgun (WGS) entry which is preliminary data.</text>
</comment>
<keyword evidence="3" id="KW-1185">Reference proteome</keyword>
<dbReference type="EMBL" id="LNZH02000154">
    <property type="protein sequence ID" value="OCB89493.1"/>
    <property type="molecule type" value="Genomic_DNA"/>
</dbReference>
<dbReference type="InterPro" id="IPR012349">
    <property type="entry name" value="Split_barrel_FMN-bd"/>
</dbReference>
<protein>
    <submittedName>
        <fullName evidence="2">Uncharacterized protein</fullName>
    </submittedName>
</protein>
<dbReference type="OrthoDB" id="539398at2759"/>